<comment type="caution">
    <text evidence="1">The sequence shown here is derived from an EMBL/GenBank/DDBJ whole genome shotgun (WGS) entry which is preliminary data.</text>
</comment>
<organism evidence="1 2">
    <name type="scientific">Pullulanibacillus pueri</name>
    <dbReference type="NCBI Taxonomy" id="1437324"/>
    <lineage>
        <taxon>Bacteria</taxon>
        <taxon>Bacillati</taxon>
        <taxon>Bacillota</taxon>
        <taxon>Bacilli</taxon>
        <taxon>Bacillales</taxon>
        <taxon>Sporolactobacillaceae</taxon>
        <taxon>Pullulanibacillus</taxon>
    </lineage>
</organism>
<name>A0A8J2ZZW6_9BACL</name>
<sequence length="111" mass="12931">MSLTDKRIEWKARFDTWKTSGLSVAEWCEEQDIKRHQMYYWVRKFENEMTSPEQVPSETQWLTVSVKDEQKSLGGGQESVLIHFRSISVEVRPGANMALLSDVVHVLQNQC</sequence>
<protein>
    <recommendedName>
        <fullName evidence="3">IS66 family insertion sequence element accessory protein TnpB</fullName>
    </recommendedName>
</protein>
<evidence type="ECO:0000313" key="2">
    <source>
        <dbReference type="Proteomes" id="UP000656813"/>
    </source>
</evidence>
<dbReference type="EMBL" id="BMFV01000072">
    <property type="protein sequence ID" value="GGH89167.1"/>
    <property type="molecule type" value="Genomic_DNA"/>
</dbReference>
<proteinExistence type="predicted"/>
<evidence type="ECO:0000313" key="1">
    <source>
        <dbReference type="EMBL" id="GGH89167.1"/>
    </source>
</evidence>
<keyword evidence="2" id="KW-1185">Reference proteome</keyword>
<dbReference type="Proteomes" id="UP000656813">
    <property type="component" value="Unassembled WGS sequence"/>
</dbReference>
<reference evidence="1" key="2">
    <citation type="submission" date="2020-09" db="EMBL/GenBank/DDBJ databases">
        <authorList>
            <person name="Sun Q."/>
            <person name="Zhou Y."/>
        </authorList>
    </citation>
    <scope>NUCLEOTIDE SEQUENCE</scope>
    <source>
        <strain evidence="1">CGMCC 1.12777</strain>
    </source>
</reference>
<accession>A0A8J2ZZW6</accession>
<evidence type="ECO:0008006" key="3">
    <source>
        <dbReference type="Google" id="ProtNLM"/>
    </source>
</evidence>
<reference evidence="1" key="1">
    <citation type="journal article" date="2014" name="Int. J. Syst. Evol. Microbiol.">
        <title>Complete genome sequence of Corynebacterium casei LMG S-19264T (=DSM 44701T), isolated from a smear-ripened cheese.</title>
        <authorList>
            <consortium name="US DOE Joint Genome Institute (JGI-PGF)"/>
            <person name="Walter F."/>
            <person name="Albersmeier A."/>
            <person name="Kalinowski J."/>
            <person name="Ruckert C."/>
        </authorList>
    </citation>
    <scope>NUCLEOTIDE SEQUENCE</scope>
    <source>
        <strain evidence="1">CGMCC 1.12777</strain>
    </source>
</reference>
<dbReference type="NCBIfam" id="NF047593">
    <property type="entry name" value="IS66_ISAeme5_TnpA"/>
    <property type="match status" value="1"/>
</dbReference>
<dbReference type="RefSeq" id="WP_188499466.1">
    <property type="nucleotide sequence ID" value="NZ_JAFBEU010000066.1"/>
</dbReference>
<dbReference type="AlphaFoldDB" id="A0A8J2ZZW6"/>
<gene>
    <name evidence="1" type="ORF">GCM10007096_43140</name>
</gene>